<reference evidence="1 2" key="1">
    <citation type="submission" date="2007-03" db="EMBL/GenBank/DDBJ databases">
        <authorList>
            <person name="Fulton L."/>
            <person name="Clifton S."/>
            <person name="Fulton B."/>
            <person name="Xu J."/>
            <person name="Minx P."/>
            <person name="Pepin K.H."/>
            <person name="Johnson M."/>
            <person name="Thiruvilangam P."/>
            <person name="Bhonagiri V."/>
            <person name="Nash W.E."/>
            <person name="Mardis E.R."/>
            <person name="Wilson R.K."/>
        </authorList>
    </citation>
    <scope>NUCLEOTIDE SEQUENCE [LARGE SCALE GENOMIC DNA]</scope>
    <source>
        <strain evidence="1 2">ATCC 27560</strain>
    </source>
</reference>
<name>A5Z958_9FIRM</name>
<reference evidence="1 2" key="2">
    <citation type="submission" date="2007-04" db="EMBL/GenBank/DDBJ databases">
        <title>Draft genome sequence of Eubacterium ventriosum (ATCC 27560).</title>
        <authorList>
            <person name="Sudarsanam P."/>
            <person name="Ley R."/>
            <person name="Guruge J."/>
            <person name="Turnbaugh P.J."/>
            <person name="Mahowald M."/>
            <person name="Liep D."/>
            <person name="Gordon J."/>
        </authorList>
    </citation>
    <scope>NUCLEOTIDE SEQUENCE [LARGE SCALE GENOMIC DNA]</scope>
    <source>
        <strain evidence="1 2">ATCC 27560</strain>
    </source>
</reference>
<gene>
    <name evidence="1" type="ORF">EUBVEN_02251</name>
</gene>
<dbReference type="AlphaFoldDB" id="A5Z958"/>
<evidence type="ECO:0000313" key="2">
    <source>
        <dbReference type="Proteomes" id="UP000006000"/>
    </source>
</evidence>
<organism evidence="1 2">
    <name type="scientific">Eubacterium ventriosum ATCC 27560</name>
    <dbReference type="NCBI Taxonomy" id="411463"/>
    <lineage>
        <taxon>Bacteria</taxon>
        <taxon>Bacillati</taxon>
        <taxon>Bacillota</taxon>
        <taxon>Clostridia</taxon>
        <taxon>Eubacteriales</taxon>
        <taxon>Eubacteriaceae</taxon>
        <taxon>Eubacterium</taxon>
    </lineage>
</organism>
<dbReference type="EMBL" id="AAVL02000037">
    <property type="protein sequence ID" value="EDM50302.1"/>
    <property type="molecule type" value="Genomic_DNA"/>
</dbReference>
<dbReference type="STRING" id="411463.EUBVEN_02251"/>
<dbReference type="HOGENOM" id="CLU_3356259_0_0_9"/>
<comment type="caution">
    <text evidence="1">The sequence shown here is derived from an EMBL/GenBank/DDBJ whole genome shotgun (WGS) entry which is preliminary data.</text>
</comment>
<evidence type="ECO:0000313" key="1">
    <source>
        <dbReference type="EMBL" id="EDM50302.1"/>
    </source>
</evidence>
<accession>A5Z958</accession>
<dbReference type="Proteomes" id="UP000006000">
    <property type="component" value="Unassembled WGS sequence"/>
</dbReference>
<proteinExistence type="predicted"/>
<sequence>MNDKKVKMILSAITMTITILKTVVQHRNQVNKEKSR</sequence>
<protein>
    <submittedName>
        <fullName evidence="1">Uncharacterized protein</fullName>
    </submittedName>
</protein>